<protein>
    <submittedName>
        <fullName evidence="1">Uncharacterized protein</fullName>
    </submittedName>
</protein>
<accession>A0A1H6D7U0</accession>
<dbReference type="Proteomes" id="UP000236745">
    <property type="component" value="Unassembled WGS sequence"/>
</dbReference>
<dbReference type="EMBL" id="FNVQ01000005">
    <property type="protein sequence ID" value="SEG81342.1"/>
    <property type="molecule type" value="Genomic_DNA"/>
</dbReference>
<name>A0A1H6D7U0_9GAMM</name>
<dbReference type="OrthoDB" id="6089720at2"/>
<sequence length="68" mass="8117">MHSDHHITNDLQQLLRRGYSADDLTTNLSFPRELVEKALSQYQAEIRQRQHDRALHSQATYAMRLQRR</sequence>
<reference evidence="1 2" key="1">
    <citation type="submission" date="2016-10" db="EMBL/GenBank/DDBJ databases">
        <authorList>
            <person name="de Groot N.N."/>
        </authorList>
    </citation>
    <scope>NUCLEOTIDE SEQUENCE [LARGE SCALE GENOMIC DNA]</scope>
    <source>
        <strain evidence="1 2">DSM 22012</strain>
    </source>
</reference>
<evidence type="ECO:0000313" key="1">
    <source>
        <dbReference type="EMBL" id="SEG81342.1"/>
    </source>
</evidence>
<keyword evidence="2" id="KW-1185">Reference proteome</keyword>
<dbReference type="AlphaFoldDB" id="A0A1H6D7U0"/>
<organism evidence="1 2">
    <name type="scientific">Marinobacterium lutimaris</name>
    <dbReference type="NCBI Taxonomy" id="568106"/>
    <lineage>
        <taxon>Bacteria</taxon>
        <taxon>Pseudomonadati</taxon>
        <taxon>Pseudomonadota</taxon>
        <taxon>Gammaproteobacteria</taxon>
        <taxon>Oceanospirillales</taxon>
        <taxon>Oceanospirillaceae</taxon>
        <taxon>Marinobacterium</taxon>
    </lineage>
</organism>
<proteinExistence type="predicted"/>
<evidence type="ECO:0000313" key="2">
    <source>
        <dbReference type="Proteomes" id="UP000236745"/>
    </source>
</evidence>
<dbReference type="RefSeq" id="WP_104005007.1">
    <property type="nucleotide sequence ID" value="NZ_FNVQ01000005.1"/>
</dbReference>
<gene>
    <name evidence="1" type="ORF">SAMN05444390_105175</name>
</gene>